<dbReference type="InterPro" id="IPR035386">
    <property type="entry name" value="Arm-DNA-bind_5"/>
</dbReference>
<dbReference type="InterPro" id="IPR011010">
    <property type="entry name" value="DNA_brk_join_enz"/>
</dbReference>
<feature type="domain" description="Tyr recombinase" evidence="4">
    <location>
        <begin position="211"/>
        <end position="389"/>
    </location>
</feature>
<reference evidence="5 6" key="1">
    <citation type="submission" date="2017-06" db="EMBL/GenBank/DDBJ databases">
        <title>Raineya orbicola gen. nov., sp. nov. a slightly thermophilic bacterium of the phylum Bacteroidetes and the description of Raineyaceae fam. nov.</title>
        <authorList>
            <person name="Albuquerque L."/>
            <person name="Polonia A.R.M."/>
            <person name="Barroso C."/>
            <person name="Froufe H.J.C."/>
            <person name="Lage O."/>
            <person name="Lobo-Da-Cunha A."/>
            <person name="Egas C."/>
            <person name="Da Costa M.S."/>
        </authorList>
    </citation>
    <scope>NUCLEOTIDE SEQUENCE [LARGE SCALE GENOMIC DNA]</scope>
    <source>
        <strain evidence="5 6">SPSPC-11</strain>
    </source>
</reference>
<dbReference type="InterPro" id="IPR002104">
    <property type="entry name" value="Integrase_catalytic"/>
</dbReference>
<dbReference type="CDD" id="cd00397">
    <property type="entry name" value="DNA_BRE_C"/>
    <property type="match status" value="1"/>
</dbReference>
<keyword evidence="3" id="KW-0233">DNA recombination</keyword>
<dbReference type="Proteomes" id="UP000233387">
    <property type="component" value="Unassembled WGS sequence"/>
</dbReference>
<keyword evidence="2" id="KW-0238">DNA-binding</keyword>
<dbReference type="InterPro" id="IPR050090">
    <property type="entry name" value="Tyrosine_recombinase_XerCD"/>
</dbReference>
<dbReference type="AlphaFoldDB" id="A0A2N3I6W1"/>
<dbReference type="Gene3D" id="1.10.443.10">
    <property type="entry name" value="Intergrase catalytic core"/>
    <property type="match status" value="1"/>
</dbReference>
<dbReference type="Pfam" id="PF17293">
    <property type="entry name" value="Arm-DNA-bind_5"/>
    <property type="match status" value="1"/>
</dbReference>
<dbReference type="EMBL" id="NKXO01000054">
    <property type="protein sequence ID" value="PKQ66064.1"/>
    <property type="molecule type" value="Genomic_DNA"/>
</dbReference>
<evidence type="ECO:0000313" key="6">
    <source>
        <dbReference type="Proteomes" id="UP000233387"/>
    </source>
</evidence>
<dbReference type="GO" id="GO:0015074">
    <property type="term" value="P:DNA integration"/>
    <property type="evidence" value="ECO:0007669"/>
    <property type="project" value="InterPro"/>
</dbReference>
<organism evidence="5 6">
    <name type="scientific">Raineya orbicola</name>
    <dbReference type="NCBI Taxonomy" id="2016530"/>
    <lineage>
        <taxon>Bacteria</taxon>
        <taxon>Pseudomonadati</taxon>
        <taxon>Bacteroidota</taxon>
        <taxon>Cytophagia</taxon>
        <taxon>Cytophagales</taxon>
        <taxon>Raineyaceae</taxon>
        <taxon>Raineya</taxon>
    </lineage>
</organism>
<evidence type="ECO:0000256" key="1">
    <source>
        <dbReference type="ARBA" id="ARBA00008857"/>
    </source>
</evidence>
<evidence type="ECO:0000313" key="5">
    <source>
        <dbReference type="EMBL" id="PKQ66064.1"/>
    </source>
</evidence>
<dbReference type="PANTHER" id="PTHR30349">
    <property type="entry name" value="PHAGE INTEGRASE-RELATED"/>
    <property type="match status" value="1"/>
</dbReference>
<evidence type="ECO:0000256" key="2">
    <source>
        <dbReference type="ARBA" id="ARBA00023125"/>
    </source>
</evidence>
<dbReference type="PROSITE" id="PS51898">
    <property type="entry name" value="TYR_RECOMBINASE"/>
    <property type="match status" value="1"/>
</dbReference>
<dbReference type="InterPro" id="IPR010998">
    <property type="entry name" value="Integrase_recombinase_N"/>
</dbReference>
<evidence type="ECO:0000259" key="4">
    <source>
        <dbReference type="PROSITE" id="PS51898"/>
    </source>
</evidence>
<proteinExistence type="inferred from homology"/>
<dbReference type="GO" id="GO:0003677">
    <property type="term" value="F:DNA binding"/>
    <property type="evidence" value="ECO:0007669"/>
    <property type="project" value="UniProtKB-KW"/>
</dbReference>
<comment type="caution">
    <text evidence="5">The sequence shown here is derived from an EMBL/GenBank/DDBJ whole genome shotgun (WGS) entry which is preliminary data.</text>
</comment>
<dbReference type="OrthoDB" id="932752at2"/>
<name>A0A2N3I6W1_9BACT</name>
<dbReference type="SUPFAM" id="SSF56349">
    <property type="entry name" value="DNA breaking-rejoining enzymes"/>
    <property type="match status" value="1"/>
</dbReference>
<dbReference type="Pfam" id="PF00589">
    <property type="entry name" value="Phage_integrase"/>
    <property type="match status" value="1"/>
</dbReference>
<dbReference type="GO" id="GO:0006310">
    <property type="term" value="P:DNA recombination"/>
    <property type="evidence" value="ECO:0007669"/>
    <property type="project" value="UniProtKB-KW"/>
</dbReference>
<accession>A0A2N3I6W1</accession>
<evidence type="ECO:0000256" key="3">
    <source>
        <dbReference type="ARBA" id="ARBA00023172"/>
    </source>
</evidence>
<keyword evidence="6" id="KW-1185">Reference proteome</keyword>
<dbReference type="RefSeq" id="WP_101359752.1">
    <property type="nucleotide sequence ID" value="NZ_NKXO01000054.1"/>
</dbReference>
<gene>
    <name evidence="5" type="ORF">Rain11_2493</name>
</gene>
<comment type="similarity">
    <text evidence="1">Belongs to the 'phage' integrase family.</text>
</comment>
<dbReference type="Gene3D" id="1.10.150.130">
    <property type="match status" value="1"/>
</dbReference>
<dbReference type="PANTHER" id="PTHR30349:SF64">
    <property type="entry name" value="PROPHAGE INTEGRASE INTD-RELATED"/>
    <property type="match status" value="1"/>
</dbReference>
<protein>
    <submittedName>
        <fullName evidence="5">Phage integrase family</fullName>
    </submittedName>
</protein>
<sequence length="394" mass="46234">MNILFWVRKNYVTRKGTAQIICTLSIDGKKIDIGTKLAIEPKNWKQAKQKAYGENSLFVNEALAKIKTALIQIKQNFELQGKIYTLQDIKNEFLGKNTKIEVNNPKTTILQDLEKVQTIRAKNNSETTNHRDKSYFRKFRQFLEKNNLIHEPTEKISKIDILNFLDTIKGNSITYNNYLTFLKAVFNLMLQREMISKNPCEGIKKQRVRQTKSVAFTAEHAKILAQTCKEYDTELYIFCMCIFYTFIRPIELRRLKVGQVDLENQKIYIDGTQSKNKKSEYVVIPDILKNIFLETKFLERDKNEFLFSDYQNLHYSRNKYSEAFSKICKALGMPKNYSLYCWKHTGVVAYYNAGAKIKFIQMQCRHSSLDETNRYLKDLGLFENEEILKNAPEI</sequence>
<dbReference type="InterPro" id="IPR013762">
    <property type="entry name" value="Integrase-like_cat_sf"/>
</dbReference>